<proteinExistence type="predicted"/>
<dbReference type="Pfam" id="PF05419">
    <property type="entry name" value="GUN4"/>
    <property type="match status" value="1"/>
</dbReference>
<evidence type="ECO:0008006" key="5">
    <source>
        <dbReference type="Google" id="ProtNLM"/>
    </source>
</evidence>
<dbReference type="Gene3D" id="1.10.10.1770">
    <property type="entry name" value="Gun4-like"/>
    <property type="match status" value="1"/>
</dbReference>
<gene>
    <name evidence="3" type="ORF">UH38_02880</name>
</gene>
<dbReference type="PANTHER" id="PTHR34800">
    <property type="entry name" value="TETRAPYRROLE-BINDING PROTEIN, CHLOROPLASTIC"/>
    <property type="match status" value="1"/>
</dbReference>
<evidence type="ECO:0000259" key="1">
    <source>
        <dbReference type="Pfam" id="PF05419"/>
    </source>
</evidence>
<dbReference type="PATRIC" id="fig|1618023.3.peg.5046"/>
<dbReference type="Gene3D" id="1.25.40.620">
    <property type="match status" value="1"/>
</dbReference>
<dbReference type="OrthoDB" id="7915178at2"/>
<feature type="domain" description="GUN4 N-terminal ARM-like repeat" evidence="2">
    <location>
        <begin position="8"/>
        <end position="87"/>
    </location>
</feature>
<dbReference type="GO" id="GO:0046906">
    <property type="term" value="F:tetrapyrrole binding"/>
    <property type="evidence" value="ECO:0007669"/>
    <property type="project" value="TreeGrafter"/>
</dbReference>
<dbReference type="InterPro" id="IPR032192">
    <property type="entry name" value="GUN4_N"/>
</dbReference>
<evidence type="ECO:0000259" key="2">
    <source>
        <dbReference type="Pfam" id="PF16416"/>
    </source>
</evidence>
<comment type="caution">
    <text evidence="3">The sequence shown here is derived from an EMBL/GenBank/DDBJ whole genome shotgun (WGS) entry which is preliminary data.</text>
</comment>
<dbReference type="CDD" id="cd16383">
    <property type="entry name" value="GUN4"/>
    <property type="match status" value="1"/>
</dbReference>
<dbReference type="EMBL" id="JYON01000002">
    <property type="protein sequence ID" value="KJH73032.1"/>
    <property type="molecule type" value="Genomic_DNA"/>
</dbReference>
<organism evidence="3 4">
    <name type="scientific">Aliterella atlantica CENA595</name>
    <dbReference type="NCBI Taxonomy" id="1618023"/>
    <lineage>
        <taxon>Bacteria</taxon>
        <taxon>Bacillati</taxon>
        <taxon>Cyanobacteriota</taxon>
        <taxon>Cyanophyceae</taxon>
        <taxon>Chroococcidiopsidales</taxon>
        <taxon>Aliterellaceae</taxon>
        <taxon>Aliterella</taxon>
    </lineage>
</organism>
<dbReference type="SUPFAM" id="SSF140869">
    <property type="entry name" value="GUN4-like"/>
    <property type="match status" value="1"/>
</dbReference>
<dbReference type="STRING" id="1618023.UH38_02880"/>
<dbReference type="Pfam" id="PF16416">
    <property type="entry name" value="GUN4_N"/>
    <property type="match status" value="1"/>
</dbReference>
<dbReference type="AlphaFoldDB" id="A0A0D8ZXA6"/>
<dbReference type="InterPro" id="IPR016024">
    <property type="entry name" value="ARM-type_fold"/>
</dbReference>
<dbReference type="SUPFAM" id="SSF48371">
    <property type="entry name" value="ARM repeat"/>
    <property type="match status" value="1"/>
</dbReference>
<dbReference type="InterPro" id="IPR008629">
    <property type="entry name" value="GUN4-like"/>
</dbReference>
<accession>A0A0D8ZXA6</accession>
<reference evidence="3 4" key="1">
    <citation type="submission" date="2015-02" db="EMBL/GenBank/DDBJ databases">
        <title>Draft genome of a novel marine cyanobacterium (Chroococcales) isolated from South Atlantic Ocean.</title>
        <authorList>
            <person name="Rigonato J."/>
            <person name="Alvarenga D.O."/>
            <person name="Branco L.H."/>
            <person name="Varani A.M."/>
            <person name="Brandini F.P."/>
            <person name="Fiore M.F."/>
        </authorList>
    </citation>
    <scope>NUCLEOTIDE SEQUENCE [LARGE SCALE GENOMIC DNA]</scope>
    <source>
        <strain evidence="3 4">CENA595</strain>
    </source>
</reference>
<evidence type="ECO:0000313" key="3">
    <source>
        <dbReference type="EMBL" id="KJH73032.1"/>
    </source>
</evidence>
<dbReference type="Proteomes" id="UP000032452">
    <property type="component" value="Unassembled WGS sequence"/>
</dbReference>
<dbReference type="GO" id="GO:0030288">
    <property type="term" value="C:outer membrane-bounded periplasmic space"/>
    <property type="evidence" value="ECO:0007669"/>
    <property type="project" value="TreeGrafter"/>
</dbReference>
<evidence type="ECO:0000313" key="4">
    <source>
        <dbReference type="Proteomes" id="UP000032452"/>
    </source>
</evidence>
<feature type="domain" description="GUN4-like" evidence="1">
    <location>
        <begin position="95"/>
        <end position="234"/>
    </location>
</feature>
<dbReference type="InterPro" id="IPR037215">
    <property type="entry name" value="GUN4-like_sf"/>
</dbReference>
<name>A0A0D8ZXA6_9CYAN</name>
<dbReference type="PANTHER" id="PTHR34800:SF1">
    <property type="entry name" value="TETRAPYRROLE-BINDING PROTEIN, CHLOROPLASTIC"/>
    <property type="match status" value="1"/>
</dbReference>
<sequence>MTNPPTASNQQTDFSALCLQLTNGSEKVQQQTLQKLATLGNDGEKVLMDFLLQPRLQSPTWIDGIAYQALRSSDSPAVSAFLEANFPLGIVPLNSERGIDYTQLQQLLISQDFQASDKLTLRLLCELAGELALQRKWLYFTEVESFPITDLQTINTLWLVYSEGKFGFSVQREIWLAVGKNWEKLWSQIDWKNGNNWTRYPNEFTWNLTAPKGHLPLSNQLRGVRTISALLSHPAWTTANK</sequence>
<keyword evidence="4" id="KW-1185">Reference proteome</keyword>
<protein>
    <recommendedName>
        <fullName evidence="5">GUN4-like domain-containing protein</fullName>
    </recommendedName>
</protein>
<dbReference type="RefSeq" id="WP_045053124.1">
    <property type="nucleotide sequence ID" value="NZ_CAWMDP010000059.1"/>
</dbReference>